<proteinExistence type="predicted"/>
<comment type="caution">
    <text evidence="7">The sequence shown here is derived from an EMBL/GenBank/DDBJ whole genome shotgun (WGS) entry which is preliminary data.</text>
</comment>
<dbReference type="Proteomes" id="UP001377567">
    <property type="component" value="Unassembled WGS sequence"/>
</dbReference>
<comment type="subcellular location">
    <subcellularLocation>
        <location evidence="1">Nucleus</location>
    </subcellularLocation>
</comment>
<dbReference type="EMBL" id="BTGD01000001">
    <property type="protein sequence ID" value="GMM53890.1"/>
    <property type="molecule type" value="Genomic_DNA"/>
</dbReference>
<keyword evidence="5" id="KW-0539">Nucleus</keyword>
<feature type="region of interest" description="Disordered" evidence="6">
    <location>
        <begin position="204"/>
        <end position="224"/>
    </location>
</feature>
<sequence length="601" mass="63310">MAGHDSQNAKGHSYADDFANIYGDDKAGAPAHNSSDNALHSIVSGPTTLSTFDAIDTLNAPAVHDPNATPDILLEQLAYVDNFIPSLDQDFGNIDSWVLGEGQQQGNNATNTTTASTGMSSAAAFGLDEQLAVELSAFADEVFIFPDEDKPAQDNNENEEDNGDNDDGATESTAALKRRHELLSQRRNRFLTSQYDHSRARFAAGRAHRQPPGQADAGVEPGAGTADAAAFSNEFFDDAGATGNRGAGTSPDHGGFTNFVVDGQGSGSGSGSGSAALAASALRQHAPSVSSPLARQQGAPANNASTQIHMPDYSQIPTATLVALLPRVIVPQGARDSLVRAGFSQEQIDAISAIIAYNEQNKQQPQRKGSGAADESGPDGDNGRSNSDKGAHFLLDLLSTKGNGNGTGTTPRATPLAADMSPAQQGLAGFLQMDSPVKQEPESALDLSARHTSAPVTAKHSEKPSPVNRNSTASLPPPPPAHTQKQPPLKKQKVEKPAPATQVKPTAEPPSQSYSQKKKQKDKELENSINELSSLAMTLQQKIHTLEMENKLLKDLVVSSGEMDGIEQAELIKKNLLKKAHQSAEQESDSDSGAEEQHDST</sequence>
<dbReference type="GO" id="GO:0000977">
    <property type="term" value="F:RNA polymerase II transcription regulatory region sequence-specific DNA binding"/>
    <property type="evidence" value="ECO:0007669"/>
    <property type="project" value="TreeGrafter"/>
</dbReference>
<keyword evidence="8" id="KW-1185">Reference proteome</keyword>
<dbReference type="AlphaFoldDB" id="A0AAV5RQV4"/>
<dbReference type="GO" id="GO:0089713">
    <property type="term" value="C:Cbf1-Met4-Met28 complex"/>
    <property type="evidence" value="ECO:0007669"/>
    <property type="project" value="TreeGrafter"/>
</dbReference>
<organism evidence="7 8">
    <name type="scientific">Maudiozyma humilis</name>
    <name type="common">Sour dough yeast</name>
    <name type="synonym">Kazachstania humilis</name>
    <dbReference type="NCBI Taxonomy" id="51915"/>
    <lineage>
        <taxon>Eukaryota</taxon>
        <taxon>Fungi</taxon>
        <taxon>Dikarya</taxon>
        <taxon>Ascomycota</taxon>
        <taxon>Saccharomycotina</taxon>
        <taxon>Saccharomycetes</taxon>
        <taxon>Saccharomycetales</taxon>
        <taxon>Saccharomycetaceae</taxon>
        <taxon>Maudiozyma</taxon>
    </lineage>
</organism>
<dbReference type="GO" id="GO:0001228">
    <property type="term" value="F:DNA-binding transcription activator activity, RNA polymerase II-specific"/>
    <property type="evidence" value="ECO:0007669"/>
    <property type="project" value="TreeGrafter"/>
</dbReference>
<keyword evidence="4" id="KW-0804">Transcription</keyword>
<dbReference type="PANTHER" id="PTHR13044">
    <property type="entry name" value="ACTIVATING TRANSCRIPTION FACTOR ATF 4/5"/>
    <property type="match status" value="1"/>
</dbReference>
<feature type="region of interest" description="Disordered" evidence="6">
    <location>
        <begin position="240"/>
        <end position="307"/>
    </location>
</feature>
<feature type="compositionally biased region" description="Acidic residues" evidence="6">
    <location>
        <begin position="156"/>
        <end position="169"/>
    </location>
</feature>
<feature type="region of interest" description="Disordered" evidence="6">
    <location>
        <begin position="577"/>
        <end position="601"/>
    </location>
</feature>
<feature type="region of interest" description="Disordered" evidence="6">
    <location>
        <begin position="148"/>
        <end position="170"/>
    </location>
</feature>
<accession>A0AAV5RQV4</accession>
<feature type="region of interest" description="Disordered" evidence="6">
    <location>
        <begin position="398"/>
        <end position="417"/>
    </location>
</feature>
<feature type="compositionally biased region" description="Low complexity" evidence="6">
    <location>
        <begin position="273"/>
        <end position="282"/>
    </location>
</feature>
<evidence type="ECO:0000313" key="8">
    <source>
        <dbReference type="Proteomes" id="UP001377567"/>
    </source>
</evidence>
<dbReference type="GO" id="GO:0005634">
    <property type="term" value="C:nucleus"/>
    <property type="evidence" value="ECO:0007669"/>
    <property type="project" value="UniProtKB-SubCell"/>
</dbReference>
<evidence type="ECO:0000256" key="1">
    <source>
        <dbReference type="ARBA" id="ARBA00004123"/>
    </source>
</evidence>
<feature type="region of interest" description="Disordered" evidence="6">
    <location>
        <begin position="360"/>
        <end position="389"/>
    </location>
</feature>
<evidence type="ECO:0000256" key="3">
    <source>
        <dbReference type="ARBA" id="ARBA00023125"/>
    </source>
</evidence>
<protein>
    <submittedName>
        <fullName evidence="7">Met4 protein</fullName>
    </submittedName>
</protein>
<feature type="region of interest" description="Disordered" evidence="6">
    <location>
        <begin position="436"/>
        <end position="529"/>
    </location>
</feature>
<keyword evidence="2" id="KW-0805">Transcription regulation</keyword>
<dbReference type="PANTHER" id="PTHR13044:SF14">
    <property type="entry name" value="CRYPTOCEPHAL, ISOFORM A"/>
    <property type="match status" value="1"/>
</dbReference>
<feature type="compositionally biased region" description="Polar residues" evidence="6">
    <location>
        <begin position="287"/>
        <end position="307"/>
    </location>
</feature>
<name>A0AAV5RQV4_MAUHU</name>
<evidence type="ECO:0000313" key="7">
    <source>
        <dbReference type="EMBL" id="GMM53890.1"/>
    </source>
</evidence>
<evidence type="ECO:0000256" key="4">
    <source>
        <dbReference type="ARBA" id="ARBA00023163"/>
    </source>
</evidence>
<gene>
    <name evidence="7" type="ORF">DAKH74_005060</name>
</gene>
<reference evidence="7 8" key="1">
    <citation type="journal article" date="2023" name="Elife">
        <title>Identification of key yeast species and microbe-microbe interactions impacting larval growth of Drosophila in the wild.</title>
        <authorList>
            <person name="Mure A."/>
            <person name="Sugiura Y."/>
            <person name="Maeda R."/>
            <person name="Honda K."/>
            <person name="Sakurai N."/>
            <person name="Takahashi Y."/>
            <person name="Watada M."/>
            <person name="Katoh T."/>
            <person name="Gotoh A."/>
            <person name="Gotoh Y."/>
            <person name="Taniguchi I."/>
            <person name="Nakamura K."/>
            <person name="Hayashi T."/>
            <person name="Katayama T."/>
            <person name="Uemura T."/>
            <person name="Hattori Y."/>
        </authorList>
    </citation>
    <scope>NUCLEOTIDE SEQUENCE [LARGE SCALE GENOMIC DNA]</scope>
    <source>
        <strain evidence="7 8">KH-74</strain>
    </source>
</reference>
<keyword evidence="3" id="KW-0238">DNA-binding</keyword>
<evidence type="ECO:0000256" key="6">
    <source>
        <dbReference type="SAM" id="MobiDB-lite"/>
    </source>
</evidence>
<evidence type="ECO:0000256" key="5">
    <source>
        <dbReference type="ARBA" id="ARBA00023242"/>
    </source>
</evidence>
<evidence type="ECO:0000256" key="2">
    <source>
        <dbReference type="ARBA" id="ARBA00023015"/>
    </source>
</evidence>